<feature type="repeat" description="ANK" evidence="3">
    <location>
        <begin position="415"/>
        <end position="447"/>
    </location>
</feature>
<feature type="repeat" description="ANK" evidence="3">
    <location>
        <begin position="496"/>
        <end position="528"/>
    </location>
</feature>
<evidence type="ECO:0000256" key="3">
    <source>
        <dbReference type="PROSITE-ProRule" id="PRU00023"/>
    </source>
</evidence>
<dbReference type="Pfam" id="PF00023">
    <property type="entry name" value="Ank"/>
    <property type="match status" value="2"/>
</dbReference>
<evidence type="ECO:0000256" key="1">
    <source>
        <dbReference type="ARBA" id="ARBA00022737"/>
    </source>
</evidence>
<dbReference type="PANTHER" id="PTHR24198">
    <property type="entry name" value="ANKYRIN REPEAT AND PROTEIN KINASE DOMAIN-CONTAINING PROTEIN"/>
    <property type="match status" value="1"/>
</dbReference>
<dbReference type="SUPFAM" id="SSF48403">
    <property type="entry name" value="Ankyrin repeat"/>
    <property type="match status" value="2"/>
</dbReference>
<dbReference type="PROSITE" id="PS50297">
    <property type="entry name" value="ANK_REP_REGION"/>
    <property type="match status" value="4"/>
</dbReference>
<feature type="repeat" description="ANK" evidence="3">
    <location>
        <begin position="463"/>
        <end position="495"/>
    </location>
</feature>
<feature type="repeat" description="ANK" evidence="3">
    <location>
        <begin position="640"/>
        <end position="672"/>
    </location>
</feature>
<sequence length="747" mass="82550">MNVHLLVTSRPEEDIYSAIKTTARTQDVIPIQSNLVAEDIRKYLRPKVQDEIDAAIIKNANGMFRWVSCQLHALENCLGYQSLRRALGYLPKTLDETYDRILENVRDAHKHFIKRILQVLAFSERPPRIDEAIDAIVIQPKGKPRFDPEDRLPVPREILRYCSGLVILVTREINSFIEEPYTVTELQLAHFSVKEYLTSDRLGKNLAPYFHEQSAKASLAKLDYRLPVARIRELFPLPQYCAQYWILHALGASRKDEEVQELILEALLNPEVPGPACFRLYSPDKPLEAYPREPAPGLYYASFVRLEKPVEHLLRRGLDVNIHGDINAQGGRYGNALQTASRGGHIAIVQLLLKNKAKINATGGYYELLLQKHTDINIPGGQFGNPVQAASQSGHKNIVRMLIRRGANLNSNEEEFRSPLLVASYYGHEEIVQTLLEHNARVDIVDKKMLIKKGADVNLYSGNDGYALQCASSKGHETTVLMLLDNGADINALGGNYGSAVQAASYGGHEKIVRILINKGADIHAEGGEEGSALEAASLNGHERVAEVLLNGDSSARYSIQDYNVALKAASWGGNERIVWILLIRGANVNAEGNKYCHALQTAFEAGHKKNHPGTTGEGRQSSFKYYSTNGASVNTKGGEFGNALQTASFRGYEKVVQTLLEKGADANARGGVFGNTLQAAPFRGHEKVVQMLIEKGADVKAQGGRFETPLRAASCGGHEKVVQILLEKGAESNSTVYGEKRMDRSL</sequence>
<dbReference type="EMBL" id="JAGTJR010000042">
    <property type="protein sequence ID" value="KAH7031901.1"/>
    <property type="molecule type" value="Genomic_DNA"/>
</dbReference>
<evidence type="ECO:0000313" key="5">
    <source>
        <dbReference type="Proteomes" id="UP000774617"/>
    </source>
</evidence>
<feature type="repeat" description="ANK" evidence="3">
    <location>
        <begin position="706"/>
        <end position="738"/>
    </location>
</feature>
<keyword evidence="5" id="KW-1185">Reference proteome</keyword>
<keyword evidence="1" id="KW-0677">Repeat</keyword>
<protein>
    <submittedName>
        <fullName evidence="4">Ankyrin repeat-containing domain protein</fullName>
    </submittedName>
</protein>
<dbReference type="Pfam" id="PF12796">
    <property type="entry name" value="Ank_2"/>
    <property type="match status" value="3"/>
</dbReference>
<proteinExistence type="predicted"/>
<dbReference type="InterPro" id="IPR002110">
    <property type="entry name" value="Ankyrin_rpt"/>
</dbReference>
<comment type="caution">
    <text evidence="4">The sequence shown here is derived from an EMBL/GenBank/DDBJ whole genome shotgun (WGS) entry which is preliminary data.</text>
</comment>
<dbReference type="Proteomes" id="UP000774617">
    <property type="component" value="Unassembled WGS sequence"/>
</dbReference>
<evidence type="ECO:0000313" key="4">
    <source>
        <dbReference type="EMBL" id="KAH7031901.1"/>
    </source>
</evidence>
<gene>
    <name evidence="4" type="ORF">B0J12DRAFT_703995</name>
</gene>
<feature type="repeat" description="ANK" evidence="3">
    <location>
        <begin position="382"/>
        <end position="414"/>
    </location>
</feature>
<dbReference type="InterPro" id="IPR036770">
    <property type="entry name" value="Ankyrin_rpt-contain_sf"/>
</dbReference>
<dbReference type="SMART" id="SM00248">
    <property type="entry name" value="ANK"/>
    <property type="match status" value="10"/>
</dbReference>
<dbReference type="PANTHER" id="PTHR24198:SF194">
    <property type="entry name" value="INVERSIN-A"/>
    <property type="match status" value="1"/>
</dbReference>
<reference evidence="4 5" key="1">
    <citation type="journal article" date="2021" name="Nat. Commun.">
        <title>Genetic determinants of endophytism in the Arabidopsis root mycobiome.</title>
        <authorList>
            <person name="Mesny F."/>
            <person name="Miyauchi S."/>
            <person name="Thiergart T."/>
            <person name="Pickel B."/>
            <person name="Atanasova L."/>
            <person name="Karlsson M."/>
            <person name="Huettel B."/>
            <person name="Barry K.W."/>
            <person name="Haridas S."/>
            <person name="Chen C."/>
            <person name="Bauer D."/>
            <person name="Andreopoulos W."/>
            <person name="Pangilinan J."/>
            <person name="LaButti K."/>
            <person name="Riley R."/>
            <person name="Lipzen A."/>
            <person name="Clum A."/>
            <person name="Drula E."/>
            <person name="Henrissat B."/>
            <person name="Kohler A."/>
            <person name="Grigoriev I.V."/>
            <person name="Martin F.M."/>
            <person name="Hacquard S."/>
        </authorList>
    </citation>
    <scope>NUCLEOTIDE SEQUENCE [LARGE SCALE GENOMIC DNA]</scope>
    <source>
        <strain evidence="4 5">MPI-SDFR-AT-0080</strain>
    </source>
</reference>
<name>A0ABQ8FWL5_9PEZI</name>
<organism evidence="4 5">
    <name type="scientific">Macrophomina phaseolina</name>
    <dbReference type="NCBI Taxonomy" id="35725"/>
    <lineage>
        <taxon>Eukaryota</taxon>
        <taxon>Fungi</taxon>
        <taxon>Dikarya</taxon>
        <taxon>Ascomycota</taxon>
        <taxon>Pezizomycotina</taxon>
        <taxon>Dothideomycetes</taxon>
        <taxon>Dothideomycetes incertae sedis</taxon>
        <taxon>Botryosphaeriales</taxon>
        <taxon>Botryosphaeriaceae</taxon>
        <taxon>Macrophomina</taxon>
    </lineage>
</organism>
<feature type="repeat" description="ANK" evidence="3">
    <location>
        <begin position="678"/>
        <end position="705"/>
    </location>
</feature>
<keyword evidence="2 3" id="KW-0040">ANK repeat</keyword>
<dbReference type="Gene3D" id="1.25.40.20">
    <property type="entry name" value="Ankyrin repeat-containing domain"/>
    <property type="match status" value="3"/>
</dbReference>
<evidence type="ECO:0000256" key="2">
    <source>
        <dbReference type="ARBA" id="ARBA00023043"/>
    </source>
</evidence>
<dbReference type="PROSITE" id="PS50088">
    <property type="entry name" value="ANK_REPEAT"/>
    <property type="match status" value="7"/>
</dbReference>
<accession>A0ABQ8FWL5</accession>